<keyword evidence="4" id="KW-1185">Reference proteome</keyword>
<dbReference type="GO" id="GO:0016020">
    <property type="term" value="C:membrane"/>
    <property type="evidence" value="ECO:0007669"/>
    <property type="project" value="UniProtKB-SubCell"/>
</dbReference>
<accession>A0A269XVY6</accession>
<feature type="transmembrane region" description="Helical" evidence="1">
    <location>
        <begin position="58"/>
        <end position="78"/>
    </location>
</feature>
<organism evidence="3 4">
    <name type="scientific">Acetobacter fabarum</name>
    <dbReference type="NCBI Taxonomy" id="483199"/>
    <lineage>
        <taxon>Bacteria</taxon>
        <taxon>Pseudomonadati</taxon>
        <taxon>Pseudomonadota</taxon>
        <taxon>Alphaproteobacteria</taxon>
        <taxon>Acetobacterales</taxon>
        <taxon>Acetobacteraceae</taxon>
        <taxon>Acetobacter</taxon>
    </lineage>
</organism>
<dbReference type="OrthoDB" id="7584858at2"/>
<evidence type="ECO:0000259" key="2">
    <source>
        <dbReference type="Pfam" id="PF14378"/>
    </source>
</evidence>
<reference evidence="3 4" key="1">
    <citation type="submission" date="2017-04" db="EMBL/GenBank/DDBJ databases">
        <title>Kefir bacterial isolates.</title>
        <authorList>
            <person name="Kim Y."/>
            <person name="Blasche S."/>
            <person name="Patil K.R."/>
        </authorList>
    </citation>
    <scope>NUCLEOTIDE SEQUENCE [LARGE SCALE GENOMIC DNA]</scope>
    <source>
        <strain evidence="3 4">KR</strain>
    </source>
</reference>
<dbReference type="EMBL" id="NCXK01000018">
    <property type="protein sequence ID" value="PAK77477.1"/>
    <property type="molecule type" value="Genomic_DNA"/>
</dbReference>
<keyword evidence="1" id="KW-1133">Transmembrane helix</keyword>
<evidence type="ECO:0000256" key="1">
    <source>
        <dbReference type="SAM" id="Phobius"/>
    </source>
</evidence>
<feature type="transmembrane region" description="Helical" evidence="1">
    <location>
        <begin position="29"/>
        <end position="49"/>
    </location>
</feature>
<dbReference type="Pfam" id="PF14378">
    <property type="entry name" value="PAP2_3"/>
    <property type="match status" value="1"/>
</dbReference>
<evidence type="ECO:0000313" key="3">
    <source>
        <dbReference type="EMBL" id="PAK77477.1"/>
    </source>
</evidence>
<feature type="transmembrane region" description="Helical" evidence="1">
    <location>
        <begin position="114"/>
        <end position="137"/>
    </location>
</feature>
<dbReference type="SUPFAM" id="SSF48317">
    <property type="entry name" value="Acid phosphatase/Vanadium-dependent haloperoxidase"/>
    <property type="match status" value="1"/>
</dbReference>
<feature type="transmembrane region" description="Helical" evidence="1">
    <location>
        <begin position="236"/>
        <end position="255"/>
    </location>
</feature>
<name>A0A269XVY6_9PROT</name>
<feature type="transmembrane region" description="Helical" evidence="1">
    <location>
        <begin position="211"/>
        <end position="229"/>
    </location>
</feature>
<keyword evidence="1" id="KW-0472">Membrane</keyword>
<dbReference type="InterPro" id="IPR026841">
    <property type="entry name" value="Aur1/Ipt1"/>
</dbReference>
<dbReference type="Proteomes" id="UP000216151">
    <property type="component" value="Unassembled WGS sequence"/>
</dbReference>
<sequence length="279" mass="30983">MFLIPFLILVMALTDIAGCHFAGLDFTGFARPFLICLVSAPIAIFYSFLRPSKIIVEAILYVQAWILFSLLGSIQTYLACTAGGPTIDKTLITLDRLAGFDWPACFSFVRSHSILYNFLALFYGTLLVQIVINILIFSFYGDQKRNRRMLLSAIAAIFISSFIVIVFPSLGPFYAFGYYSKGVPGSEYVYTFLALRDSVAPHTFSLDHMEGLYSFPSYHIVLAIIFTYYNRGLRSFYPFAAVNCIMAISTIPVGGHYLMDVLSGALVACVAIPLANKFA</sequence>
<feature type="domain" description="Inositolphosphotransferase Aur1/Ipt1" evidence="2">
    <location>
        <begin position="90"/>
        <end position="273"/>
    </location>
</feature>
<protein>
    <recommendedName>
        <fullName evidence="2">Inositolphosphotransferase Aur1/Ipt1 domain-containing protein</fullName>
    </recommendedName>
</protein>
<gene>
    <name evidence="3" type="ORF">B8X00_10540</name>
</gene>
<proteinExistence type="predicted"/>
<dbReference type="InterPro" id="IPR036938">
    <property type="entry name" value="PAP2/HPO_sf"/>
</dbReference>
<dbReference type="AlphaFoldDB" id="A0A269XVY6"/>
<evidence type="ECO:0000313" key="4">
    <source>
        <dbReference type="Proteomes" id="UP000216151"/>
    </source>
</evidence>
<feature type="transmembrane region" description="Helical" evidence="1">
    <location>
        <begin position="149"/>
        <end position="170"/>
    </location>
</feature>
<dbReference type="RefSeq" id="WP_095350123.1">
    <property type="nucleotide sequence ID" value="NZ_JBDNSQ010000016.1"/>
</dbReference>
<comment type="caution">
    <text evidence="3">The sequence shown here is derived from an EMBL/GenBank/DDBJ whole genome shotgun (WGS) entry which is preliminary data.</text>
</comment>
<keyword evidence="1" id="KW-0812">Transmembrane</keyword>